<protein>
    <submittedName>
        <fullName evidence="1">Uncharacterized protein</fullName>
    </submittedName>
</protein>
<evidence type="ECO:0000313" key="1">
    <source>
        <dbReference type="EMBL" id="JAH05883.1"/>
    </source>
</evidence>
<name>A0A0E9PPX2_ANGAN</name>
<dbReference type="EMBL" id="GBXM01102694">
    <property type="protein sequence ID" value="JAH05883.1"/>
    <property type="molecule type" value="Transcribed_RNA"/>
</dbReference>
<organism evidence="1">
    <name type="scientific">Anguilla anguilla</name>
    <name type="common">European freshwater eel</name>
    <name type="synonym">Muraena anguilla</name>
    <dbReference type="NCBI Taxonomy" id="7936"/>
    <lineage>
        <taxon>Eukaryota</taxon>
        <taxon>Metazoa</taxon>
        <taxon>Chordata</taxon>
        <taxon>Craniata</taxon>
        <taxon>Vertebrata</taxon>
        <taxon>Euteleostomi</taxon>
        <taxon>Actinopterygii</taxon>
        <taxon>Neopterygii</taxon>
        <taxon>Teleostei</taxon>
        <taxon>Anguilliformes</taxon>
        <taxon>Anguillidae</taxon>
        <taxon>Anguilla</taxon>
    </lineage>
</organism>
<accession>A0A0E9PPX2</accession>
<reference evidence="1" key="1">
    <citation type="submission" date="2014-11" db="EMBL/GenBank/DDBJ databases">
        <authorList>
            <person name="Amaro Gonzalez C."/>
        </authorList>
    </citation>
    <scope>NUCLEOTIDE SEQUENCE</scope>
</reference>
<dbReference type="AlphaFoldDB" id="A0A0E9PPX2"/>
<proteinExistence type="predicted"/>
<sequence>MLAVKQRPLSVSAVRTHMRSCIGYSSARRINRMSVVRNCSLAFPPQYCI</sequence>
<reference evidence="1" key="2">
    <citation type="journal article" date="2015" name="Fish Shellfish Immunol.">
        <title>Early steps in the European eel (Anguilla anguilla)-Vibrio vulnificus interaction in the gills: Role of the RtxA13 toxin.</title>
        <authorList>
            <person name="Callol A."/>
            <person name="Pajuelo D."/>
            <person name="Ebbesson L."/>
            <person name="Teles M."/>
            <person name="MacKenzie S."/>
            <person name="Amaro C."/>
        </authorList>
    </citation>
    <scope>NUCLEOTIDE SEQUENCE</scope>
</reference>